<dbReference type="PANTHER" id="PTHR12773:SF0">
    <property type="entry name" value="MULTIFUNCTIONAL METHYLTRANSFERASE SUBUNIT TRM112-LIKE PROTEIN"/>
    <property type="match status" value="1"/>
</dbReference>
<accession>W7U893</accession>
<name>W7U893_9STRA</name>
<dbReference type="GO" id="GO:0046982">
    <property type="term" value="F:protein heterodimerization activity"/>
    <property type="evidence" value="ECO:0007669"/>
    <property type="project" value="InterPro"/>
</dbReference>
<dbReference type="SUPFAM" id="SSF158997">
    <property type="entry name" value="Trm112p-like"/>
    <property type="match status" value="1"/>
</dbReference>
<comment type="similarity">
    <text evidence="1">Belongs to the TRM112 family.</text>
</comment>
<evidence type="ECO:0008006" key="4">
    <source>
        <dbReference type="Google" id="ProtNLM"/>
    </source>
</evidence>
<dbReference type="PANTHER" id="PTHR12773">
    <property type="entry name" value="UPF0315 PROTEIN-RELATED"/>
    <property type="match status" value="1"/>
</dbReference>
<keyword evidence="3" id="KW-1185">Reference proteome</keyword>
<dbReference type="GO" id="GO:0030488">
    <property type="term" value="P:tRNA methylation"/>
    <property type="evidence" value="ECO:0007669"/>
    <property type="project" value="TreeGrafter"/>
</dbReference>
<comment type="caution">
    <text evidence="2">The sequence shown here is derived from an EMBL/GenBank/DDBJ whole genome shotgun (WGS) entry which is preliminary data.</text>
</comment>
<dbReference type="InterPro" id="IPR039127">
    <property type="entry name" value="Trm112"/>
</dbReference>
<organism evidence="2 3">
    <name type="scientific">Nannochloropsis gaditana</name>
    <dbReference type="NCBI Taxonomy" id="72520"/>
    <lineage>
        <taxon>Eukaryota</taxon>
        <taxon>Sar</taxon>
        <taxon>Stramenopiles</taxon>
        <taxon>Ochrophyta</taxon>
        <taxon>Eustigmatophyceae</taxon>
        <taxon>Eustigmatales</taxon>
        <taxon>Monodopsidaceae</taxon>
        <taxon>Nannochloropsis</taxon>
    </lineage>
</organism>
<dbReference type="Pfam" id="PF03966">
    <property type="entry name" value="Trm112p"/>
    <property type="match status" value="1"/>
</dbReference>
<gene>
    <name evidence="2" type="ORF">Naga_100851g2</name>
</gene>
<dbReference type="OrthoDB" id="2187549at2759"/>
<sequence>MRLLSHNVLRNTAKGVVDGYPLKIEAAQIDVRDTEPDLTFIRHLLPTISFPVLRSAAEDLGLDAAAFPASYSTTLGEDEAFLRALHKALFDVHVLEGSLVCPESGRRFSIRGGIPDMMLTDEELS</sequence>
<dbReference type="GO" id="GO:0070476">
    <property type="term" value="P:rRNA (guanine-N7)-methylation"/>
    <property type="evidence" value="ECO:0007669"/>
    <property type="project" value="TreeGrafter"/>
</dbReference>
<proteinExistence type="inferred from homology"/>
<dbReference type="CDD" id="cd21089">
    <property type="entry name" value="Trm112-like"/>
    <property type="match status" value="1"/>
</dbReference>
<dbReference type="Gene3D" id="2.20.25.10">
    <property type="match status" value="1"/>
</dbReference>
<dbReference type="AlphaFoldDB" id="W7U893"/>
<reference evidence="2 3" key="1">
    <citation type="journal article" date="2014" name="Mol. Plant">
        <title>Chromosome Scale Genome Assembly and Transcriptome Profiling of Nannochloropsis gaditana in Nitrogen Depletion.</title>
        <authorList>
            <person name="Corteggiani Carpinelli E."/>
            <person name="Telatin A."/>
            <person name="Vitulo N."/>
            <person name="Forcato C."/>
            <person name="D'Angelo M."/>
            <person name="Schiavon R."/>
            <person name="Vezzi A."/>
            <person name="Giacometti G.M."/>
            <person name="Morosinotto T."/>
            <person name="Valle G."/>
        </authorList>
    </citation>
    <scope>NUCLEOTIDE SEQUENCE [LARGE SCALE GENOMIC DNA]</scope>
    <source>
        <strain evidence="2 3">B-31</strain>
    </source>
</reference>
<evidence type="ECO:0000313" key="3">
    <source>
        <dbReference type="Proteomes" id="UP000019335"/>
    </source>
</evidence>
<evidence type="ECO:0000256" key="1">
    <source>
        <dbReference type="ARBA" id="ARBA00007980"/>
    </source>
</evidence>
<dbReference type="EMBL" id="AZIL01000192">
    <property type="protein sequence ID" value="EWM29006.1"/>
    <property type="molecule type" value="Genomic_DNA"/>
</dbReference>
<protein>
    <recommendedName>
        <fullName evidence="4">Trm112p-like protein</fullName>
    </recommendedName>
</protein>
<dbReference type="InterPro" id="IPR005651">
    <property type="entry name" value="Trm112-like"/>
</dbReference>
<evidence type="ECO:0000313" key="2">
    <source>
        <dbReference type="EMBL" id="EWM29006.1"/>
    </source>
</evidence>
<dbReference type="Proteomes" id="UP000019335">
    <property type="component" value="Chromosome 3"/>
</dbReference>